<dbReference type="InterPro" id="IPR035906">
    <property type="entry name" value="MetI-like_sf"/>
</dbReference>
<evidence type="ECO:0000313" key="9">
    <source>
        <dbReference type="EMBL" id="GAA2856611.1"/>
    </source>
</evidence>
<dbReference type="InterPro" id="IPR000515">
    <property type="entry name" value="MetI-like"/>
</dbReference>
<feature type="domain" description="ABC transmembrane type-1" evidence="8">
    <location>
        <begin position="112"/>
        <end position="326"/>
    </location>
</feature>
<keyword evidence="4 7" id="KW-0812">Transmembrane</keyword>
<organism evidence="9 10">
    <name type="scientific">Streptosporangium fragile</name>
    <dbReference type="NCBI Taxonomy" id="46186"/>
    <lineage>
        <taxon>Bacteria</taxon>
        <taxon>Bacillati</taxon>
        <taxon>Actinomycetota</taxon>
        <taxon>Actinomycetes</taxon>
        <taxon>Streptosporangiales</taxon>
        <taxon>Streptosporangiaceae</taxon>
        <taxon>Streptosporangium</taxon>
    </lineage>
</organism>
<evidence type="ECO:0000256" key="2">
    <source>
        <dbReference type="ARBA" id="ARBA00022448"/>
    </source>
</evidence>
<comment type="caution">
    <text evidence="9">The sequence shown here is derived from an EMBL/GenBank/DDBJ whole genome shotgun (WGS) entry which is preliminary data.</text>
</comment>
<evidence type="ECO:0000256" key="4">
    <source>
        <dbReference type="ARBA" id="ARBA00022692"/>
    </source>
</evidence>
<dbReference type="PANTHER" id="PTHR43163:SF9">
    <property type="entry name" value="ABC TRANSPORTER PERMEASE PROTEIN"/>
    <property type="match status" value="1"/>
</dbReference>
<name>A0ABN3VUN5_9ACTN</name>
<dbReference type="PROSITE" id="PS50928">
    <property type="entry name" value="ABC_TM1"/>
    <property type="match status" value="1"/>
</dbReference>
<keyword evidence="3" id="KW-1003">Cell membrane</keyword>
<comment type="subcellular location">
    <subcellularLocation>
        <location evidence="1 7">Cell membrane</location>
        <topology evidence="1 7">Multi-pass membrane protein</topology>
    </subcellularLocation>
</comment>
<dbReference type="CDD" id="cd06261">
    <property type="entry name" value="TM_PBP2"/>
    <property type="match status" value="1"/>
</dbReference>
<dbReference type="PANTHER" id="PTHR43163">
    <property type="entry name" value="DIPEPTIDE TRANSPORT SYSTEM PERMEASE PROTEIN DPPB-RELATED"/>
    <property type="match status" value="1"/>
</dbReference>
<dbReference type="SUPFAM" id="SSF161098">
    <property type="entry name" value="MetI-like"/>
    <property type="match status" value="1"/>
</dbReference>
<dbReference type="InterPro" id="IPR045621">
    <property type="entry name" value="BPD_transp_1_N"/>
</dbReference>
<keyword evidence="2 7" id="KW-0813">Transport</keyword>
<feature type="transmembrane region" description="Helical" evidence="7">
    <location>
        <begin position="258"/>
        <end position="283"/>
    </location>
</feature>
<comment type="similarity">
    <text evidence="7">Belongs to the binding-protein-dependent transport system permease family.</text>
</comment>
<dbReference type="RefSeq" id="WP_344969128.1">
    <property type="nucleotide sequence ID" value="NZ_BAAAVI010000008.1"/>
</dbReference>
<feature type="transmembrane region" description="Helical" evidence="7">
    <location>
        <begin position="160"/>
        <end position="180"/>
    </location>
</feature>
<evidence type="ECO:0000256" key="3">
    <source>
        <dbReference type="ARBA" id="ARBA00022475"/>
    </source>
</evidence>
<evidence type="ECO:0000256" key="7">
    <source>
        <dbReference type="RuleBase" id="RU363032"/>
    </source>
</evidence>
<evidence type="ECO:0000313" key="10">
    <source>
        <dbReference type="Proteomes" id="UP001500831"/>
    </source>
</evidence>
<dbReference type="EMBL" id="BAAAVI010000008">
    <property type="protein sequence ID" value="GAA2856611.1"/>
    <property type="molecule type" value="Genomic_DNA"/>
</dbReference>
<gene>
    <name evidence="9" type="ORF">GCM10010517_14890</name>
</gene>
<evidence type="ECO:0000256" key="6">
    <source>
        <dbReference type="ARBA" id="ARBA00023136"/>
    </source>
</evidence>
<sequence>MERLKSRSARTGTAGLVRSVTIRVLRFATLLIGVSVLAFALVLNSPVDPIQAYIGADVNVTDEQLARLREYWGLDGSPIEQYSAWARAMLEGDLGVSTLYKAPVSAVIGERFWASVALMGVAWVLSGVLGYCLGVIAAFHRGRLADRIITGYSYVLSSTPTFWLGIIFLVAFAVRLGWFPVGLAGPHGVPADEVTFAQRLHHFALPAATLSLIGVANIAMHTRERMTDVLHSDYVVFARARGERGGSLFRNHGLRNSIVPAVTLQFAYFAELFGGSVLAETVFSYPGLGSTLTASALGGDVPLLLGIVLISSAFVFAGNLIADLINAAIDPRVRNRL</sequence>
<protein>
    <submittedName>
        <fullName evidence="9">ABC transporter permease</fullName>
    </submittedName>
</protein>
<evidence type="ECO:0000259" key="8">
    <source>
        <dbReference type="PROSITE" id="PS50928"/>
    </source>
</evidence>
<keyword evidence="10" id="KW-1185">Reference proteome</keyword>
<feature type="transmembrane region" description="Helical" evidence="7">
    <location>
        <begin position="24"/>
        <end position="43"/>
    </location>
</feature>
<feature type="transmembrane region" description="Helical" evidence="7">
    <location>
        <begin position="303"/>
        <end position="329"/>
    </location>
</feature>
<dbReference type="Pfam" id="PF00528">
    <property type="entry name" value="BPD_transp_1"/>
    <property type="match status" value="1"/>
</dbReference>
<feature type="transmembrane region" description="Helical" evidence="7">
    <location>
        <begin position="200"/>
        <end position="220"/>
    </location>
</feature>
<dbReference type="Gene3D" id="1.10.3720.10">
    <property type="entry name" value="MetI-like"/>
    <property type="match status" value="1"/>
</dbReference>
<reference evidence="9 10" key="1">
    <citation type="journal article" date="2019" name="Int. J. Syst. Evol. Microbiol.">
        <title>The Global Catalogue of Microorganisms (GCM) 10K type strain sequencing project: providing services to taxonomists for standard genome sequencing and annotation.</title>
        <authorList>
            <consortium name="The Broad Institute Genomics Platform"/>
            <consortium name="The Broad Institute Genome Sequencing Center for Infectious Disease"/>
            <person name="Wu L."/>
            <person name="Ma J."/>
        </authorList>
    </citation>
    <scope>NUCLEOTIDE SEQUENCE [LARGE SCALE GENOMIC DNA]</scope>
    <source>
        <strain evidence="9 10">JCM 6242</strain>
    </source>
</reference>
<evidence type="ECO:0000256" key="5">
    <source>
        <dbReference type="ARBA" id="ARBA00022989"/>
    </source>
</evidence>
<keyword evidence="5 7" id="KW-1133">Transmembrane helix</keyword>
<dbReference type="Pfam" id="PF19300">
    <property type="entry name" value="BPD_transp_1_N"/>
    <property type="match status" value="1"/>
</dbReference>
<dbReference type="Proteomes" id="UP001500831">
    <property type="component" value="Unassembled WGS sequence"/>
</dbReference>
<proteinExistence type="inferred from homology"/>
<feature type="transmembrane region" description="Helical" evidence="7">
    <location>
        <begin position="112"/>
        <end position="139"/>
    </location>
</feature>
<accession>A0ABN3VUN5</accession>
<keyword evidence="6 7" id="KW-0472">Membrane</keyword>
<evidence type="ECO:0000256" key="1">
    <source>
        <dbReference type="ARBA" id="ARBA00004651"/>
    </source>
</evidence>